<dbReference type="AlphaFoldDB" id="A0A9P7EKQ5"/>
<evidence type="ECO:0000313" key="2">
    <source>
        <dbReference type="Proteomes" id="UP000807769"/>
    </source>
</evidence>
<reference evidence="1" key="1">
    <citation type="journal article" date="2020" name="New Phytol.">
        <title>Comparative genomics reveals dynamic genome evolution in host specialist ectomycorrhizal fungi.</title>
        <authorList>
            <person name="Lofgren L.A."/>
            <person name="Nguyen N.H."/>
            <person name="Vilgalys R."/>
            <person name="Ruytinx J."/>
            <person name="Liao H.L."/>
            <person name="Branco S."/>
            <person name="Kuo A."/>
            <person name="LaButti K."/>
            <person name="Lipzen A."/>
            <person name="Andreopoulos W."/>
            <person name="Pangilinan J."/>
            <person name="Riley R."/>
            <person name="Hundley H."/>
            <person name="Na H."/>
            <person name="Barry K."/>
            <person name="Grigoriev I.V."/>
            <person name="Stajich J.E."/>
            <person name="Kennedy P.G."/>
        </authorList>
    </citation>
    <scope>NUCLEOTIDE SEQUENCE</scope>
    <source>
        <strain evidence="1">MN1</strain>
    </source>
</reference>
<dbReference type="Proteomes" id="UP000807769">
    <property type="component" value="Unassembled WGS sequence"/>
</dbReference>
<dbReference type="GeneID" id="64637475"/>
<accession>A0A9P7EKQ5</accession>
<dbReference type="RefSeq" id="XP_041198454.1">
    <property type="nucleotide sequence ID" value="XM_041343459.1"/>
</dbReference>
<keyword evidence="2" id="KW-1185">Reference proteome</keyword>
<evidence type="ECO:0000313" key="1">
    <source>
        <dbReference type="EMBL" id="KAG1824737.1"/>
    </source>
</evidence>
<dbReference type="EMBL" id="JABBWG010000003">
    <property type="protein sequence ID" value="KAG1824737.1"/>
    <property type="molecule type" value="Genomic_DNA"/>
</dbReference>
<protein>
    <submittedName>
        <fullName evidence="1">Uncharacterized protein</fullName>
    </submittedName>
</protein>
<proteinExistence type="predicted"/>
<name>A0A9P7EKQ5_9AGAM</name>
<organism evidence="1 2">
    <name type="scientific">Suillus subaureus</name>
    <dbReference type="NCBI Taxonomy" id="48587"/>
    <lineage>
        <taxon>Eukaryota</taxon>
        <taxon>Fungi</taxon>
        <taxon>Dikarya</taxon>
        <taxon>Basidiomycota</taxon>
        <taxon>Agaricomycotina</taxon>
        <taxon>Agaricomycetes</taxon>
        <taxon>Agaricomycetidae</taxon>
        <taxon>Boletales</taxon>
        <taxon>Suillineae</taxon>
        <taxon>Suillaceae</taxon>
        <taxon>Suillus</taxon>
    </lineage>
</organism>
<sequence>MPRPRILFLQSSNSTTHIFASLNSFSKSVLYIVIEDWGIEPLIEPPITILELQDCAPSFPAHFLSSSALQMHPHGPLNASNRTCPELFSRSLARAAHLIRQTCLQPSFLAPSFSVEHWLTTNLDCLAYYYSVHAILLTLAYNNSFRLLLLVPCYARNFPAKTYLVALSVLTCGTRCLSSLRSKWGICSLPHIRTRLSITFVNERVPVVNIHVL</sequence>
<gene>
    <name evidence="1" type="ORF">BJ212DRAFT_544330</name>
</gene>
<comment type="caution">
    <text evidence="1">The sequence shown here is derived from an EMBL/GenBank/DDBJ whole genome shotgun (WGS) entry which is preliminary data.</text>
</comment>